<dbReference type="GO" id="GO:0003677">
    <property type="term" value="F:DNA binding"/>
    <property type="evidence" value="ECO:0007669"/>
    <property type="project" value="UniProtKB-KW"/>
</dbReference>
<dbReference type="OrthoDB" id="9807558at2"/>
<reference evidence="6 7" key="1">
    <citation type="submission" date="2017-10" db="EMBL/GenBank/DDBJ databases">
        <authorList>
            <person name="Banno H."/>
            <person name="Chua N.-H."/>
        </authorList>
    </citation>
    <scope>NUCLEOTIDE SEQUENCE [LARGE SCALE GENOMIC DNA]</scope>
    <source>
        <strain evidence="6 7">YW11</strain>
    </source>
</reference>
<dbReference type="Pfam" id="PF01614">
    <property type="entry name" value="IclR_C"/>
    <property type="match status" value="1"/>
</dbReference>
<dbReference type="GO" id="GO:0003700">
    <property type="term" value="F:DNA-binding transcription factor activity"/>
    <property type="evidence" value="ECO:0007669"/>
    <property type="project" value="TreeGrafter"/>
</dbReference>
<dbReference type="Pfam" id="PF09339">
    <property type="entry name" value="HTH_IclR"/>
    <property type="match status" value="1"/>
</dbReference>
<dbReference type="GO" id="GO:0045892">
    <property type="term" value="P:negative regulation of DNA-templated transcription"/>
    <property type="evidence" value="ECO:0007669"/>
    <property type="project" value="TreeGrafter"/>
</dbReference>
<gene>
    <name evidence="6" type="ORF">CR162_08155</name>
</gene>
<proteinExistence type="predicted"/>
<evidence type="ECO:0000256" key="3">
    <source>
        <dbReference type="ARBA" id="ARBA00023163"/>
    </source>
</evidence>
<dbReference type="InterPro" id="IPR005471">
    <property type="entry name" value="Tscrpt_reg_IclR_N"/>
</dbReference>
<dbReference type="PANTHER" id="PTHR30136:SF23">
    <property type="entry name" value="DNA-BINDING TRANSCRIPTIONAL ACTIVATOR MHPR"/>
    <property type="match status" value="1"/>
</dbReference>
<dbReference type="InterPro" id="IPR036388">
    <property type="entry name" value="WH-like_DNA-bd_sf"/>
</dbReference>
<dbReference type="AlphaFoldDB" id="A0A2C7AAM6"/>
<keyword evidence="7" id="KW-1185">Reference proteome</keyword>
<evidence type="ECO:0000313" key="6">
    <source>
        <dbReference type="EMBL" id="PHK95450.1"/>
    </source>
</evidence>
<dbReference type="SUPFAM" id="SSF55781">
    <property type="entry name" value="GAF domain-like"/>
    <property type="match status" value="1"/>
</dbReference>
<protein>
    <submittedName>
        <fullName evidence="6">IclR family transcriptional regulator</fullName>
    </submittedName>
</protein>
<dbReference type="PROSITE" id="PS51077">
    <property type="entry name" value="HTH_ICLR"/>
    <property type="match status" value="1"/>
</dbReference>
<dbReference type="InterPro" id="IPR014757">
    <property type="entry name" value="Tscrpt_reg_IclR_C"/>
</dbReference>
<dbReference type="Gene3D" id="1.10.10.10">
    <property type="entry name" value="Winged helix-like DNA-binding domain superfamily/Winged helix DNA-binding domain"/>
    <property type="match status" value="1"/>
</dbReference>
<name>A0A2C7AAM6_9PROT</name>
<dbReference type="Gene3D" id="3.30.450.40">
    <property type="match status" value="1"/>
</dbReference>
<dbReference type="EMBL" id="PDNU01000010">
    <property type="protein sequence ID" value="PHK95450.1"/>
    <property type="molecule type" value="Genomic_DNA"/>
</dbReference>
<dbReference type="SUPFAM" id="SSF46785">
    <property type="entry name" value="Winged helix' DNA-binding domain"/>
    <property type="match status" value="1"/>
</dbReference>
<sequence length="264" mass="28724">MPSYEPVTAVLRGLEVLRAVNHLRSATVREIHEATGLNQPTVVRMLETLIHAGFVARQPSQPRYMPTGRTLELSAGYELQREVGLAATPVMTRLRRGIGWPSDIGVFDGDAMVVVHTSRGEGGRFLFERRPGFRAPILATSLGLAFLAHCSEEDRRQALERSARLPEPWNDLARQPEALAARLARIRADGYAGMDDAYSARDYGGLASAIGVPVLEGGVAIAALNLMYLRDAIDQEKVVRKLLPVLQEAARELGAALGGLKRPG</sequence>
<dbReference type="Proteomes" id="UP000223527">
    <property type="component" value="Unassembled WGS sequence"/>
</dbReference>
<accession>A0A2C7AAM6</accession>
<evidence type="ECO:0000256" key="1">
    <source>
        <dbReference type="ARBA" id="ARBA00023015"/>
    </source>
</evidence>
<keyword evidence="2" id="KW-0238">DNA-binding</keyword>
<dbReference type="InterPro" id="IPR036390">
    <property type="entry name" value="WH_DNA-bd_sf"/>
</dbReference>
<feature type="domain" description="IclR-ED" evidence="5">
    <location>
        <begin position="69"/>
        <end position="259"/>
    </location>
</feature>
<organism evidence="6 7">
    <name type="scientific">Teichococcus rhizosphaerae</name>
    <dbReference type="NCBI Taxonomy" id="1335062"/>
    <lineage>
        <taxon>Bacteria</taxon>
        <taxon>Pseudomonadati</taxon>
        <taxon>Pseudomonadota</taxon>
        <taxon>Alphaproteobacteria</taxon>
        <taxon>Acetobacterales</taxon>
        <taxon>Roseomonadaceae</taxon>
        <taxon>Roseomonas</taxon>
    </lineage>
</organism>
<keyword evidence="1" id="KW-0805">Transcription regulation</keyword>
<feature type="domain" description="HTH iclR-type" evidence="4">
    <location>
        <begin position="7"/>
        <end position="68"/>
    </location>
</feature>
<keyword evidence="3" id="KW-0804">Transcription</keyword>
<evidence type="ECO:0000259" key="4">
    <source>
        <dbReference type="PROSITE" id="PS51077"/>
    </source>
</evidence>
<evidence type="ECO:0000313" key="7">
    <source>
        <dbReference type="Proteomes" id="UP000223527"/>
    </source>
</evidence>
<dbReference type="PROSITE" id="PS51078">
    <property type="entry name" value="ICLR_ED"/>
    <property type="match status" value="1"/>
</dbReference>
<evidence type="ECO:0000256" key="2">
    <source>
        <dbReference type="ARBA" id="ARBA00023125"/>
    </source>
</evidence>
<comment type="caution">
    <text evidence="6">The sequence shown here is derived from an EMBL/GenBank/DDBJ whole genome shotgun (WGS) entry which is preliminary data.</text>
</comment>
<dbReference type="PANTHER" id="PTHR30136">
    <property type="entry name" value="HELIX-TURN-HELIX TRANSCRIPTIONAL REGULATOR, ICLR FAMILY"/>
    <property type="match status" value="1"/>
</dbReference>
<dbReference type="InterPro" id="IPR029016">
    <property type="entry name" value="GAF-like_dom_sf"/>
</dbReference>
<evidence type="ECO:0000259" key="5">
    <source>
        <dbReference type="PROSITE" id="PS51078"/>
    </source>
</evidence>
<dbReference type="InterPro" id="IPR050707">
    <property type="entry name" value="HTH_MetabolicPath_Reg"/>
</dbReference>
<dbReference type="RefSeq" id="WP_099095046.1">
    <property type="nucleotide sequence ID" value="NZ_PDNU01000010.1"/>
</dbReference>
<dbReference type="SMART" id="SM00346">
    <property type="entry name" value="HTH_ICLR"/>
    <property type="match status" value="1"/>
</dbReference>